<dbReference type="OrthoDB" id="20198at2759"/>
<dbReference type="InterPro" id="IPR029066">
    <property type="entry name" value="PLP-binding_barrel"/>
</dbReference>
<dbReference type="Proteomes" id="UP000664132">
    <property type="component" value="Unassembled WGS sequence"/>
</dbReference>
<reference evidence="2" key="1">
    <citation type="submission" date="2021-02" db="EMBL/GenBank/DDBJ databases">
        <title>Genome sequence Cadophora malorum strain M34.</title>
        <authorList>
            <person name="Stefanovic E."/>
            <person name="Vu D."/>
            <person name="Scully C."/>
            <person name="Dijksterhuis J."/>
            <person name="Roader J."/>
            <person name="Houbraken J."/>
        </authorList>
    </citation>
    <scope>NUCLEOTIDE SEQUENCE</scope>
    <source>
        <strain evidence="2">M34</strain>
    </source>
</reference>
<feature type="signal peptide" evidence="1">
    <location>
        <begin position="1"/>
        <end position="21"/>
    </location>
</feature>
<dbReference type="EMBL" id="JAFJYH010000017">
    <property type="protein sequence ID" value="KAG4424753.1"/>
    <property type="molecule type" value="Genomic_DNA"/>
</dbReference>
<proteinExistence type="predicted"/>
<name>A0A8H7WGZ8_9HELO</name>
<evidence type="ECO:0000313" key="2">
    <source>
        <dbReference type="EMBL" id="KAG4424753.1"/>
    </source>
</evidence>
<dbReference type="PANTHER" id="PTHR28004:SF2">
    <property type="entry name" value="D-SERINE DEHYDRATASE"/>
    <property type="match status" value="1"/>
</dbReference>
<dbReference type="GO" id="GO:0008721">
    <property type="term" value="F:D-serine ammonia-lyase activity"/>
    <property type="evidence" value="ECO:0007669"/>
    <property type="project" value="TreeGrafter"/>
</dbReference>
<evidence type="ECO:0000313" key="3">
    <source>
        <dbReference type="Proteomes" id="UP000664132"/>
    </source>
</evidence>
<keyword evidence="3" id="KW-1185">Reference proteome</keyword>
<feature type="chain" id="PRO_5034671536" evidence="1">
    <location>
        <begin position="22"/>
        <end position="295"/>
    </location>
</feature>
<sequence length="295" mass="32069">MQFTNLLSSTIILAMASSTMAADCTYATGSYVSVCTQGVNLFCTGDTGICPRGMTESKDDVATKANEDACVGLKQNDGFHCIENQNSLQYRLLNKQAAIFKGGQASEMPDNHSDYAYMNVKQVPKPTAIFDVAKIRKHCNSMLDVTKSLGIGFRAHVKTHKTREVTELQLGDSTEEAKLVVSTVAEIQHLLPLLEKYLSNGRKVNVLYGIPLPPSQVSRIATIALKLGFGSVSFIIDHPSQLPTLSRFRELAGFPAGIFIKVDTGYLSQQRRAHSGDIPPGVSRPGVSYGTVFTF</sequence>
<dbReference type="InterPro" id="IPR051466">
    <property type="entry name" value="D-amino_acid_metab_enzyme"/>
</dbReference>
<dbReference type="AlphaFoldDB" id="A0A8H7WGZ8"/>
<organism evidence="2 3">
    <name type="scientific">Cadophora malorum</name>
    <dbReference type="NCBI Taxonomy" id="108018"/>
    <lineage>
        <taxon>Eukaryota</taxon>
        <taxon>Fungi</taxon>
        <taxon>Dikarya</taxon>
        <taxon>Ascomycota</taxon>
        <taxon>Pezizomycotina</taxon>
        <taxon>Leotiomycetes</taxon>
        <taxon>Helotiales</taxon>
        <taxon>Ploettnerulaceae</taxon>
        <taxon>Cadophora</taxon>
    </lineage>
</organism>
<evidence type="ECO:0000256" key="1">
    <source>
        <dbReference type="SAM" id="SignalP"/>
    </source>
</evidence>
<dbReference type="SUPFAM" id="SSF51419">
    <property type="entry name" value="PLP-binding barrel"/>
    <property type="match status" value="1"/>
</dbReference>
<gene>
    <name evidence="2" type="ORF">IFR04_002101</name>
</gene>
<protein>
    <submittedName>
        <fullName evidence="2">Uncharacterized protein</fullName>
    </submittedName>
</protein>
<comment type="caution">
    <text evidence="2">The sequence shown here is derived from an EMBL/GenBank/DDBJ whole genome shotgun (WGS) entry which is preliminary data.</text>
</comment>
<dbReference type="GO" id="GO:0036088">
    <property type="term" value="P:D-serine catabolic process"/>
    <property type="evidence" value="ECO:0007669"/>
    <property type="project" value="TreeGrafter"/>
</dbReference>
<keyword evidence="1" id="KW-0732">Signal</keyword>
<dbReference type="PANTHER" id="PTHR28004">
    <property type="entry name" value="ZGC:162816-RELATED"/>
    <property type="match status" value="1"/>
</dbReference>
<dbReference type="Gene3D" id="3.20.20.10">
    <property type="entry name" value="Alanine racemase"/>
    <property type="match status" value="1"/>
</dbReference>
<accession>A0A8H7WGZ8</accession>